<reference evidence="1 2" key="1">
    <citation type="submission" date="2019-04" db="EMBL/GenBank/DDBJ databases">
        <authorList>
            <person name="Li J."/>
        </authorList>
    </citation>
    <scope>NUCLEOTIDE SEQUENCE [LARGE SCALE GENOMIC DNA]</scope>
    <source>
        <strain evidence="1 2">CCTCC AB2016182</strain>
    </source>
</reference>
<keyword evidence="2" id="KW-1185">Reference proteome</keyword>
<dbReference type="RefSeq" id="WP_136857892.1">
    <property type="nucleotide sequence ID" value="NZ_SUNH01000029.1"/>
</dbReference>
<dbReference type="EMBL" id="SUNH01000029">
    <property type="protein sequence ID" value="TJZ81075.1"/>
    <property type="molecule type" value="Genomic_DNA"/>
</dbReference>
<comment type="caution">
    <text evidence="1">The sequence shown here is derived from an EMBL/GenBank/DDBJ whole genome shotgun (WGS) entry which is preliminary data.</text>
</comment>
<dbReference type="AlphaFoldDB" id="A0A4U0QHJ6"/>
<organism evidence="1 2">
    <name type="scientific">Paracoccus hibiscisoli</name>
    <dbReference type="NCBI Taxonomy" id="2023261"/>
    <lineage>
        <taxon>Bacteria</taxon>
        <taxon>Pseudomonadati</taxon>
        <taxon>Pseudomonadota</taxon>
        <taxon>Alphaproteobacteria</taxon>
        <taxon>Rhodobacterales</taxon>
        <taxon>Paracoccaceae</taxon>
        <taxon>Paracoccus</taxon>
    </lineage>
</organism>
<sequence>MSIDAQACQYDAILVDLLRKDMARTMRAALAGASSVGPLPVSEEAEIISHVFEVLLRTVRRGEAIESLAGLAYQVGRRRAVDLERKRRVAARWVANARVIEPVTTHGPDYHVERMSHALKVFEIAGMEVIAQAVAEGVGAGPAERKRISRARERVRQVAVELH</sequence>
<evidence type="ECO:0000313" key="1">
    <source>
        <dbReference type="EMBL" id="TJZ81075.1"/>
    </source>
</evidence>
<protein>
    <submittedName>
        <fullName evidence="1">Uncharacterized protein</fullName>
    </submittedName>
</protein>
<accession>A0A4U0QHJ6</accession>
<name>A0A4U0QHJ6_9RHOB</name>
<proteinExistence type="predicted"/>
<gene>
    <name evidence="1" type="ORF">FA740_16405</name>
</gene>
<evidence type="ECO:0000313" key="2">
    <source>
        <dbReference type="Proteomes" id="UP000306223"/>
    </source>
</evidence>
<dbReference type="Proteomes" id="UP000306223">
    <property type="component" value="Unassembled WGS sequence"/>
</dbReference>